<dbReference type="AlphaFoldDB" id="A0A919B1M9"/>
<accession>A0A919B1M9</accession>
<feature type="compositionally biased region" description="Basic and acidic residues" evidence="1">
    <location>
        <begin position="55"/>
        <end position="69"/>
    </location>
</feature>
<evidence type="ECO:0000313" key="3">
    <source>
        <dbReference type="Proteomes" id="UP000638313"/>
    </source>
</evidence>
<protein>
    <submittedName>
        <fullName evidence="2">Uncharacterized protein</fullName>
    </submittedName>
</protein>
<dbReference type="EMBL" id="BNBD01000003">
    <property type="protein sequence ID" value="GHF39599.1"/>
    <property type="molecule type" value="Genomic_DNA"/>
</dbReference>
<reference evidence="2" key="1">
    <citation type="journal article" date="2014" name="Int. J. Syst. Evol. Microbiol.">
        <title>Complete genome sequence of Corynebacterium casei LMG S-19264T (=DSM 44701T), isolated from a smear-ripened cheese.</title>
        <authorList>
            <consortium name="US DOE Joint Genome Institute (JGI-PGF)"/>
            <person name="Walter F."/>
            <person name="Albersmeier A."/>
            <person name="Kalinowski J."/>
            <person name="Ruckert C."/>
        </authorList>
    </citation>
    <scope>NUCLEOTIDE SEQUENCE</scope>
    <source>
        <strain evidence="2">JCM 4059</strain>
    </source>
</reference>
<keyword evidence="3" id="KW-1185">Reference proteome</keyword>
<evidence type="ECO:0000256" key="1">
    <source>
        <dbReference type="SAM" id="MobiDB-lite"/>
    </source>
</evidence>
<gene>
    <name evidence="2" type="ORF">GCM10010218_21090</name>
</gene>
<sequence>MIELTPPPRGDPEGVRVALHPREYRAGPVSSSGTTTKGYAGMTCRTPPATYCGGRRNDGEQREKGVEGR</sequence>
<name>A0A919B1M9_9ACTN</name>
<feature type="region of interest" description="Disordered" evidence="1">
    <location>
        <begin position="1"/>
        <end position="69"/>
    </location>
</feature>
<comment type="caution">
    <text evidence="2">The sequence shown here is derived from an EMBL/GenBank/DDBJ whole genome shotgun (WGS) entry which is preliminary data.</text>
</comment>
<proteinExistence type="predicted"/>
<dbReference type="Proteomes" id="UP000638313">
    <property type="component" value="Unassembled WGS sequence"/>
</dbReference>
<organism evidence="2 3">
    <name type="scientific">Streptomyces mashuensis</name>
    <dbReference type="NCBI Taxonomy" id="33904"/>
    <lineage>
        <taxon>Bacteria</taxon>
        <taxon>Bacillati</taxon>
        <taxon>Actinomycetota</taxon>
        <taxon>Actinomycetes</taxon>
        <taxon>Kitasatosporales</taxon>
        <taxon>Streptomycetaceae</taxon>
        <taxon>Streptomyces</taxon>
    </lineage>
</organism>
<feature type="compositionally biased region" description="Basic and acidic residues" evidence="1">
    <location>
        <begin position="10"/>
        <end position="25"/>
    </location>
</feature>
<evidence type="ECO:0000313" key="2">
    <source>
        <dbReference type="EMBL" id="GHF39599.1"/>
    </source>
</evidence>
<reference evidence="2" key="2">
    <citation type="submission" date="2020-09" db="EMBL/GenBank/DDBJ databases">
        <authorList>
            <person name="Sun Q."/>
            <person name="Ohkuma M."/>
        </authorList>
    </citation>
    <scope>NUCLEOTIDE SEQUENCE</scope>
    <source>
        <strain evidence="2">JCM 4059</strain>
    </source>
</reference>